<gene>
    <name evidence="2" type="primary">Dsec\GM26761</name>
    <name evidence="2" type="ORF">Dsec_GM26761</name>
</gene>
<feature type="region of interest" description="Disordered" evidence="1">
    <location>
        <begin position="120"/>
        <end position="145"/>
    </location>
</feature>
<evidence type="ECO:0000313" key="2">
    <source>
        <dbReference type="EMBL" id="EDW50938.1"/>
    </source>
</evidence>
<evidence type="ECO:0000313" key="3">
    <source>
        <dbReference type="Proteomes" id="UP000001292"/>
    </source>
</evidence>
<organism evidence="3">
    <name type="scientific">Drosophila sechellia</name>
    <name type="common">Fruit fly</name>
    <dbReference type="NCBI Taxonomy" id="7238"/>
    <lineage>
        <taxon>Eukaryota</taxon>
        <taxon>Metazoa</taxon>
        <taxon>Ecdysozoa</taxon>
        <taxon>Arthropoda</taxon>
        <taxon>Hexapoda</taxon>
        <taxon>Insecta</taxon>
        <taxon>Pterygota</taxon>
        <taxon>Neoptera</taxon>
        <taxon>Endopterygota</taxon>
        <taxon>Diptera</taxon>
        <taxon>Brachycera</taxon>
        <taxon>Muscomorpha</taxon>
        <taxon>Ephydroidea</taxon>
        <taxon>Drosophilidae</taxon>
        <taxon>Drosophila</taxon>
        <taxon>Sophophora</taxon>
    </lineage>
</organism>
<evidence type="ECO:0000256" key="1">
    <source>
        <dbReference type="SAM" id="MobiDB-lite"/>
    </source>
</evidence>
<dbReference type="EMBL" id="CH480845">
    <property type="protein sequence ID" value="EDW50938.1"/>
    <property type="molecule type" value="Genomic_DNA"/>
</dbReference>
<feature type="compositionally biased region" description="Acidic residues" evidence="1">
    <location>
        <begin position="1"/>
        <end position="16"/>
    </location>
</feature>
<protein>
    <submittedName>
        <fullName evidence="2">GM26761</fullName>
    </submittedName>
</protein>
<accession>B4IIZ7</accession>
<dbReference type="AlphaFoldDB" id="B4IIZ7"/>
<name>B4IIZ7_DROSE</name>
<feature type="region of interest" description="Disordered" evidence="1">
    <location>
        <begin position="1"/>
        <end position="23"/>
    </location>
</feature>
<dbReference type="HOGENOM" id="CLU_1024046_0_0_1"/>
<reference evidence="2 3" key="1">
    <citation type="journal article" date="2007" name="Nature">
        <title>Evolution of genes and genomes on the Drosophila phylogeny.</title>
        <authorList>
            <consortium name="Drosophila 12 Genomes Consortium"/>
            <person name="Clark A.G."/>
            <person name="Eisen M.B."/>
            <person name="Smith D.R."/>
            <person name="Bergman C.M."/>
            <person name="Oliver B."/>
            <person name="Markow T.A."/>
            <person name="Kaufman T.C."/>
            <person name="Kellis M."/>
            <person name="Gelbart W."/>
            <person name="Iyer V.N."/>
            <person name="Pollard D.A."/>
            <person name="Sackton T.B."/>
            <person name="Larracuente A.M."/>
            <person name="Singh N.D."/>
            <person name="Abad J.P."/>
            <person name="Abt D.N."/>
            <person name="Adryan B."/>
            <person name="Aguade M."/>
            <person name="Akashi H."/>
            <person name="Anderson W.W."/>
            <person name="Aquadro C.F."/>
            <person name="Ardell D.H."/>
            <person name="Arguello R."/>
            <person name="Artieri C.G."/>
            <person name="Barbash D.A."/>
            <person name="Barker D."/>
            <person name="Barsanti P."/>
            <person name="Batterham P."/>
            <person name="Batzoglou S."/>
            <person name="Begun D."/>
            <person name="Bhutkar A."/>
            <person name="Blanco E."/>
            <person name="Bosak S.A."/>
            <person name="Bradley R.K."/>
            <person name="Brand A.D."/>
            <person name="Brent M.R."/>
            <person name="Brooks A.N."/>
            <person name="Brown R.H."/>
            <person name="Butlin R.K."/>
            <person name="Caggese C."/>
            <person name="Calvi B.R."/>
            <person name="Bernardo de Carvalho A."/>
            <person name="Caspi A."/>
            <person name="Castrezana S."/>
            <person name="Celniker S.E."/>
            <person name="Chang J.L."/>
            <person name="Chapple C."/>
            <person name="Chatterji S."/>
            <person name="Chinwalla A."/>
            <person name="Civetta A."/>
            <person name="Clifton S.W."/>
            <person name="Comeron J.M."/>
            <person name="Costello J.C."/>
            <person name="Coyne J.A."/>
            <person name="Daub J."/>
            <person name="David R.G."/>
            <person name="Delcher A.L."/>
            <person name="Delehaunty K."/>
            <person name="Do C.B."/>
            <person name="Ebling H."/>
            <person name="Edwards K."/>
            <person name="Eickbush T."/>
            <person name="Evans J.D."/>
            <person name="Filipski A."/>
            <person name="Findeiss S."/>
            <person name="Freyhult E."/>
            <person name="Fulton L."/>
            <person name="Fulton R."/>
            <person name="Garcia A.C."/>
            <person name="Gardiner A."/>
            <person name="Garfield D.A."/>
            <person name="Garvin B.E."/>
            <person name="Gibson G."/>
            <person name="Gilbert D."/>
            <person name="Gnerre S."/>
            <person name="Godfrey J."/>
            <person name="Good R."/>
            <person name="Gotea V."/>
            <person name="Gravely B."/>
            <person name="Greenberg A.J."/>
            <person name="Griffiths-Jones S."/>
            <person name="Gross S."/>
            <person name="Guigo R."/>
            <person name="Gustafson E.A."/>
            <person name="Haerty W."/>
            <person name="Hahn M.W."/>
            <person name="Halligan D.L."/>
            <person name="Halpern A.L."/>
            <person name="Halter G.M."/>
            <person name="Han M.V."/>
            <person name="Heger A."/>
            <person name="Hillier L."/>
            <person name="Hinrichs A.S."/>
            <person name="Holmes I."/>
            <person name="Hoskins R.A."/>
            <person name="Hubisz M.J."/>
            <person name="Hultmark D."/>
            <person name="Huntley M.A."/>
            <person name="Jaffe D.B."/>
            <person name="Jagadeeshan S."/>
            <person name="Jeck W.R."/>
            <person name="Johnson J."/>
            <person name="Jones C.D."/>
            <person name="Jordan W.C."/>
            <person name="Karpen G.H."/>
            <person name="Kataoka E."/>
            <person name="Keightley P.D."/>
            <person name="Kheradpour P."/>
            <person name="Kirkness E.F."/>
            <person name="Koerich L.B."/>
            <person name="Kristiansen K."/>
            <person name="Kudrna D."/>
            <person name="Kulathinal R.J."/>
            <person name="Kumar S."/>
            <person name="Kwok R."/>
            <person name="Lander E."/>
            <person name="Langley C.H."/>
            <person name="Lapoint R."/>
            <person name="Lazzaro B.P."/>
            <person name="Lee S.J."/>
            <person name="Levesque L."/>
            <person name="Li R."/>
            <person name="Lin C.F."/>
            <person name="Lin M.F."/>
            <person name="Lindblad-Toh K."/>
            <person name="Llopart A."/>
            <person name="Long M."/>
            <person name="Low L."/>
            <person name="Lozovsky E."/>
            <person name="Lu J."/>
            <person name="Luo M."/>
            <person name="Machado C.A."/>
            <person name="Makalowski W."/>
            <person name="Marzo M."/>
            <person name="Matsuda M."/>
            <person name="Matzkin L."/>
            <person name="McAllister B."/>
            <person name="McBride C.S."/>
            <person name="McKernan B."/>
            <person name="McKernan K."/>
            <person name="Mendez-Lago M."/>
            <person name="Minx P."/>
            <person name="Mollenhauer M.U."/>
            <person name="Montooth K."/>
            <person name="Mount S.M."/>
            <person name="Mu X."/>
            <person name="Myers E."/>
            <person name="Negre B."/>
            <person name="Newfeld S."/>
            <person name="Nielsen R."/>
            <person name="Noor M.A."/>
            <person name="O'Grady P."/>
            <person name="Pachter L."/>
            <person name="Papaceit M."/>
            <person name="Parisi M.J."/>
            <person name="Parisi M."/>
            <person name="Parts L."/>
            <person name="Pedersen J.S."/>
            <person name="Pesole G."/>
            <person name="Phillippy A.M."/>
            <person name="Ponting C.P."/>
            <person name="Pop M."/>
            <person name="Porcelli D."/>
            <person name="Powell J.R."/>
            <person name="Prohaska S."/>
            <person name="Pruitt K."/>
            <person name="Puig M."/>
            <person name="Quesneville H."/>
            <person name="Ram K.R."/>
            <person name="Rand D."/>
            <person name="Rasmussen M.D."/>
            <person name="Reed L.K."/>
            <person name="Reenan R."/>
            <person name="Reily A."/>
            <person name="Remington K.A."/>
            <person name="Rieger T.T."/>
            <person name="Ritchie M.G."/>
            <person name="Robin C."/>
            <person name="Rogers Y.H."/>
            <person name="Rohde C."/>
            <person name="Rozas J."/>
            <person name="Rubenfield M.J."/>
            <person name="Ruiz A."/>
            <person name="Russo S."/>
            <person name="Salzberg S.L."/>
            <person name="Sanchez-Gracia A."/>
            <person name="Saranga D.J."/>
            <person name="Sato H."/>
            <person name="Schaeffer S.W."/>
            <person name="Schatz M.C."/>
            <person name="Schlenke T."/>
            <person name="Schwartz R."/>
            <person name="Segarra C."/>
            <person name="Singh R.S."/>
            <person name="Sirot L."/>
            <person name="Sirota M."/>
            <person name="Sisneros N.B."/>
            <person name="Smith C.D."/>
            <person name="Smith T.F."/>
            <person name="Spieth J."/>
            <person name="Stage D.E."/>
            <person name="Stark A."/>
            <person name="Stephan W."/>
            <person name="Strausberg R.L."/>
            <person name="Strempel S."/>
            <person name="Sturgill D."/>
            <person name="Sutton G."/>
            <person name="Sutton G.G."/>
            <person name="Tao W."/>
            <person name="Teichmann S."/>
            <person name="Tobari Y.N."/>
            <person name="Tomimura Y."/>
            <person name="Tsolas J.M."/>
            <person name="Valente V.L."/>
            <person name="Venter E."/>
            <person name="Venter J.C."/>
            <person name="Vicario S."/>
            <person name="Vieira F.G."/>
            <person name="Vilella A.J."/>
            <person name="Villasante A."/>
            <person name="Walenz B."/>
            <person name="Wang J."/>
            <person name="Wasserman M."/>
            <person name="Watts T."/>
            <person name="Wilson D."/>
            <person name="Wilson R.K."/>
            <person name="Wing R.A."/>
            <person name="Wolfner M.F."/>
            <person name="Wong A."/>
            <person name="Wong G.K."/>
            <person name="Wu C.I."/>
            <person name="Wu G."/>
            <person name="Yamamoto D."/>
            <person name="Yang H.P."/>
            <person name="Yang S.P."/>
            <person name="Yorke J.A."/>
            <person name="Yoshida K."/>
            <person name="Zdobnov E."/>
            <person name="Zhang P."/>
            <person name="Zhang Y."/>
            <person name="Zimin A.V."/>
            <person name="Baldwin J."/>
            <person name="Abdouelleil A."/>
            <person name="Abdulkadir J."/>
            <person name="Abebe A."/>
            <person name="Abera B."/>
            <person name="Abreu J."/>
            <person name="Acer S.C."/>
            <person name="Aftuck L."/>
            <person name="Alexander A."/>
            <person name="An P."/>
            <person name="Anderson E."/>
            <person name="Anderson S."/>
            <person name="Arachi H."/>
            <person name="Azer M."/>
            <person name="Bachantsang P."/>
            <person name="Barry A."/>
            <person name="Bayul T."/>
            <person name="Berlin A."/>
            <person name="Bessette D."/>
            <person name="Bloom T."/>
            <person name="Blye J."/>
            <person name="Boguslavskiy L."/>
            <person name="Bonnet C."/>
            <person name="Boukhgalter B."/>
            <person name="Bourzgui I."/>
            <person name="Brown A."/>
            <person name="Cahill P."/>
            <person name="Channer S."/>
            <person name="Cheshatsang Y."/>
            <person name="Chuda L."/>
            <person name="Citroen M."/>
            <person name="Collymore A."/>
            <person name="Cooke P."/>
            <person name="Costello M."/>
            <person name="D'Aco K."/>
            <person name="Daza R."/>
            <person name="De Haan G."/>
            <person name="DeGray S."/>
            <person name="DeMaso C."/>
            <person name="Dhargay N."/>
            <person name="Dooley K."/>
            <person name="Dooley E."/>
            <person name="Doricent M."/>
            <person name="Dorje P."/>
            <person name="Dorjee K."/>
            <person name="Dupes A."/>
            <person name="Elong R."/>
            <person name="Falk J."/>
            <person name="Farina A."/>
            <person name="Faro S."/>
            <person name="Ferguson D."/>
            <person name="Fisher S."/>
            <person name="Foley C.D."/>
            <person name="Franke A."/>
            <person name="Friedrich D."/>
            <person name="Gadbois L."/>
            <person name="Gearin G."/>
            <person name="Gearin C.R."/>
            <person name="Giannoukos G."/>
            <person name="Goode T."/>
            <person name="Graham J."/>
            <person name="Grandbois E."/>
            <person name="Grewal S."/>
            <person name="Gyaltsen K."/>
            <person name="Hafez N."/>
            <person name="Hagos B."/>
            <person name="Hall J."/>
            <person name="Henson C."/>
            <person name="Hollinger A."/>
            <person name="Honan T."/>
            <person name="Huard M.D."/>
            <person name="Hughes L."/>
            <person name="Hurhula B."/>
            <person name="Husby M.E."/>
            <person name="Kamat A."/>
            <person name="Kanga B."/>
            <person name="Kashin S."/>
            <person name="Khazanovich D."/>
            <person name="Kisner P."/>
            <person name="Lance K."/>
            <person name="Lara M."/>
            <person name="Lee W."/>
            <person name="Lennon N."/>
            <person name="Letendre F."/>
            <person name="LeVine R."/>
            <person name="Lipovsky A."/>
            <person name="Liu X."/>
            <person name="Liu J."/>
            <person name="Liu S."/>
            <person name="Lokyitsang T."/>
            <person name="Lokyitsang Y."/>
            <person name="Lubonja R."/>
            <person name="Lui A."/>
            <person name="MacDonald P."/>
            <person name="Magnisalis V."/>
            <person name="Maru K."/>
            <person name="Matthews C."/>
            <person name="McCusker W."/>
            <person name="McDonough S."/>
            <person name="Mehta T."/>
            <person name="Meldrim J."/>
            <person name="Meneus L."/>
            <person name="Mihai O."/>
            <person name="Mihalev A."/>
            <person name="Mihova T."/>
            <person name="Mittelman R."/>
            <person name="Mlenga V."/>
            <person name="Montmayeur A."/>
            <person name="Mulrain L."/>
            <person name="Navidi A."/>
            <person name="Naylor J."/>
            <person name="Negash T."/>
            <person name="Nguyen T."/>
            <person name="Nguyen N."/>
            <person name="Nicol R."/>
            <person name="Norbu C."/>
            <person name="Norbu N."/>
            <person name="Novod N."/>
            <person name="O'Neill B."/>
            <person name="Osman S."/>
            <person name="Markiewicz E."/>
            <person name="Oyono O.L."/>
            <person name="Patti C."/>
            <person name="Phunkhang P."/>
            <person name="Pierre F."/>
            <person name="Priest M."/>
            <person name="Raghuraman S."/>
            <person name="Rege F."/>
            <person name="Reyes R."/>
            <person name="Rise C."/>
            <person name="Rogov P."/>
            <person name="Ross K."/>
            <person name="Ryan E."/>
            <person name="Settipalli S."/>
            <person name="Shea T."/>
            <person name="Sherpa N."/>
            <person name="Shi L."/>
            <person name="Shih D."/>
            <person name="Sparrow T."/>
            <person name="Spaulding J."/>
            <person name="Stalker J."/>
            <person name="Stange-Thomann N."/>
            <person name="Stavropoulos S."/>
            <person name="Stone C."/>
            <person name="Strader C."/>
            <person name="Tesfaye S."/>
            <person name="Thomson T."/>
            <person name="Thoulutsang Y."/>
            <person name="Thoulutsang D."/>
            <person name="Topham K."/>
            <person name="Topping I."/>
            <person name="Tsamla T."/>
            <person name="Vassiliev H."/>
            <person name="Vo A."/>
            <person name="Wangchuk T."/>
            <person name="Wangdi T."/>
            <person name="Weiand M."/>
            <person name="Wilkinson J."/>
            <person name="Wilson A."/>
            <person name="Yadav S."/>
            <person name="Young G."/>
            <person name="Yu Q."/>
            <person name="Zembek L."/>
            <person name="Zhong D."/>
            <person name="Zimmer A."/>
            <person name="Zwirko Z."/>
            <person name="Jaffe D.B."/>
            <person name="Alvarez P."/>
            <person name="Brockman W."/>
            <person name="Butler J."/>
            <person name="Chin C."/>
            <person name="Gnerre S."/>
            <person name="Grabherr M."/>
            <person name="Kleber M."/>
            <person name="Mauceli E."/>
            <person name="MacCallum I."/>
        </authorList>
    </citation>
    <scope>NUCLEOTIDE SEQUENCE [LARGE SCALE GENOMIC DNA]</scope>
    <source>
        <strain evidence="3">Rob3c / Tucson 14021-0248.25</strain>
    </source>
</reference>
<dbReference type="Proteomes" id="UP000001292">
    <property type="component" value="Unassembled WGS sequence"/>
</dbReference>
<proteinExistence type="predicted"/>
<keyword evidence="3" id="KW-1185">Reference proteome</keyword>
<dbReference type="STRING" id="7238.B4IIZ7"/>
<sequence length="272" mass="31386">MPTEVYDDESDTDELDVSTSTGKVPSYSIYSEQEDYYMDLQQTTPSIQPNGFYEQVNNGYDYREDYFNEEDEYKYLEQQREQEQHNQPKNKKYLKQAKISKIQPPSLDFIDVGQDDDFMYDNYHSDDDSGNYLEGSSSGSVGPIEGSNIKVDSNVEASFSSLNRKSDFFTPNNNSHQKLDTVIGESTKKLTRLSTEKMCPGVDEEDENLNDHLSDLTELSKLISQKKKTLLRGETEEVVGGHMQVLRQTEITARQRWHWAYNKIIMQLNVSL</sequence>